<evidence type="ECO:0000256" key="5">
    <source>
        <dbReference type="ARBA" id="ARBA00022737"/>
    </source>
</evidence>
<keyword evidence="9" id="KW-1185">Reference proteome</keyword>
<evidence type="ECO:0000256" key="1">
    <source>
        <dbReference type="ARBA" id="ARBA00004496"/>
    </source>
</evidence>
<dbReference type="Gene3D" id="3.80.10.10">
    <property type="entry name" value="Ribonuclease Inhibitor"/>
    <property type="match status" value="1"/>
</dbReference>
<feature type="region of interest" description="Disordered" evidence="6">
    <location>
        <begin position="24"/>
        <end position="46"/>
    </location>
</feature>
<evidence type="ECO:0000313" key="7">
    <source>
        <dbReference type="EMBL" id="EEB16476.1"/>
    </source>
</evidence>
<evidence type="ECO:0000256" key="3">
    <source>
        <dbReference type="ARBA" id="ARBA00022490"/>
    </source>
</evidence>
<sequence>MHPIDKPSFFNKSEKILKEIYAQVNNKKKRGTSPEPRKKSKLPLTNSRIDPNVQGVPLDYSFRKADTLEELKNDTPREYRVGVPKKTSSGKFISSSLWVNYNNLTDLRSIHSLVKVSFSKPEMIGWLDVSFNSIEIISNDLLQLKNLKILYLHGNQIKFFIEVTKLKSLKLLKTLTLHGNPIEENPIYRSTVIKTLPNLINFDFSVVTK</sequence>
<dbReference type="InterPro" id="IPR001611">
    <property type="entry name" value="Leu-rich_rpt"/>
</dbReference>
<dbReference type="Proteomes" id="UP000009046">
    <property type="component" value="Unassembled WGS sequence"/>
</dbReference>
<organism>
    <name type="scientific">Pediculus humanus subsp. corporis</name>
    <name type="common">Body louse</name>
    <dbReference type="NCBI Taxonomy" id="121224"/>
    <lineage>
        <taxon>Eukaryota</taxon>
        <taxon>Metazoa</taxon>
        <taxon>Ecdysozoa</taxon>
        <taxon>Arthropoda</taxon>
        <taxon>Hexapoda</taxon>
        <taxon>Insecta</taxon>
        <taxon>Pterygota</taxon>
        <taxon>Neoptera</taxon>
        <taxon>Paraneoptera</taxon>
        <taxon>Psocodea</taxon>
        <taxon>Troctomorpha</taxon>
        <taxon>Phthiraptera</taxon>
        <taxon>Anoplura</taxon>
        <taxon>Pediculidae</taxon>
        <taxon>Pediculus</taxon>
    </lineage>
</organism>
<proteinExistence type="predicted"/>
<dbReference type="GO" id="GO:0005737">
    <property type="term" value="C:cytoplasm"/>
    <property type="evidence" value="ECO:0007669"/>
    <property type="project" value="UniProtKB-SubCell"/>
</dbReference>
<dbReference type="EMBL" id="AAZO01005188">
    <property type="status" value="NOT_ANNOTATED_CDS"/>
    <property type="molecule type" value="Genomic_DNA"/>
</dbReference>
<reference evidence="7" key="2">
    <citation type="submission" date="2007-04" db="EMBL/GenBank/DDBJ databases">
        <title>The genome of the human body louse.</title>
        <authorList>
            <consortium name="The Human Body Louse Genome Consortium"/>
            <person name="Kirkness E."/>
            <person name="Walenz B."/>
            <person name="Hass B."/>
            <person name="Bruggner R."/>
            <person name="Strausberg R."/>
        </authorList>
    </citation>
    <scope>NUCLEOTIDE SEQUENCE</scope>
    <source>
        <strain evidence="7">USDA</strain>
    </source>
</reference>
<keyword evidence="5" id="KW-0677">Repeat</keyword>
<reference evidence="7" key="1">
    <citation type="submission" date="2007-04" db="EMBL/GenBank/DDBJ databases">
        <title>Annotation of Pediculus humanus corporis strain USDA.</title>
        <authorList>
            <person name="Kirkness E."/>
            <person name="Hannick L."/>
            <person name="Hass B."/>
            <person name="Bruggner R."/>
            <person name="Lawson D."/>
            <person name="Bidwell S."/>
            <person name="Joardar V."/>
            <person name="Caler E."/>
            <person name="Walenz B."/>
            <person name="Inman J."/>
            <person name="Schobel S."/>
            <person name="Galinsky K."/>
            <person name="Amedeo P."/>
            <person name="Strausberg R."/>
        </authorList>
    </citation>
    <scope>NUCLEOTIDE SEQUENCE</scope>
    <source>
        <strain evidence="7">USDA</strain>
    </source>
</reference>
<dbReference type="eggNOG" id="KOG1644">
    <property type="taxonomic scope" value="Eukaryota"/>
</dbReference>
<gene>
    <name evidence="8" type="primary">8234594</name>
    <name evidence="7" type="ORF">Phum_PHUM424330</name>
</gene>
<comment type="subcellular location">
    <subcellularLocation>
        <location evidence="1">Cytoplasm</location>
    </subcellularLocation>
</comment>
<dbReference type="STRING" id="121224.E0VSX0"/>
<dbReference type="SUPFAM" id="SSF52058">
    <property type="entry name" value="L domain-like"/>
    <property type="match status" value="1"/>
</dbReference>
<dbReference type="AlphaFoldDB" id="E0VSX0"/>
<dbReference type="InParanoid" id="E0VSX0"/>
<dbReference type="KEGG" id="phu:Phum_PHUM424330"/>
<dbReference type="RefSeq" id="XP_002429214.1">
    <property type="nucleotide sequence ID" value="XM_002429169.1"/>
</dbReference>
<dbReference type="PROSITE" id="PS51450">
    <property type="entry name" value="LRR"/>
    <property type="match status" value="1"/>
</dbReference>
<dbReference type="EMBL" id="DS235758">
    <property type="protein sequence ID" value="EEB16476.1"/>
    <property type="molecule type" value="Genomic_DNA"/>
</dbReference>
<evidence type="ECO:0000256" key="4">
    <source>
        <dbReference type="ARBA" id="ARBA00022614"/>
    </source>
</evidence>
<dbReference type="EnsemblMetazoa" id="PHUM424330-RA">
    <property type="protein sequence ID" value="PHUM424330-PA"/>
    <property type="gene ID" value="PHUM424330"/>
</dbReference>
<dbReference type="OMA" id="RTERQEM"/>
<evidence type="ECO:0000313" key="8">
    <source>
        <dbReference type="EnsemblMetazoa" id="PHUM424330-PA"/>
    </source>
</evidence>
<dbReference type="OrthoDB" id="676979at2759"/>
<dbReference type="InterPro" id="IPR032675">
    <property type="entry name" value="LRR_dom_sf"/>
</dbReference>
<accession>E0VSX0</accession>
<evidence type="ECO:0000256" key="2">
    <source>
        <dbReference type="ARBA" id="ARBA00014223"/>
    </source>
</evidence>
<dbReference type="PANTHER" id="PTHR46545">
    <property type="entry name" value="LEUCINE-RICH REPEAT-CONTAINING PROTEIN 51"/>
    <property type="match status" value="1"/>
</dbReference>
<dbReference type="VEuPathDB" id="VectorBase:PHUM424330"/>
<keyword evidence="3" id="KW-0963">Cytoplasm</keyword>
<name>E0VSX0_PEDHC</name>
<reference evidence="8" key="3">
    <citation type="submission" date="2020-05" db="UniProtKB">
        <authorList>
            <consortium name="EnsemblMetazoa"/>
        </authorList>
    </citation>
    <scope>IDENTIFICATION</scope>
    <source>
        <strain evidence="8">USDA</strain>
    </source>
</reference>
<evidence type="ECO:0000256" key="6">
    <source>
        <dbReference type="SAM" id="MobiDB-lite"/>
    </source>
</evidence>
<dbReference type="HOGENOM" id="CLU_1316817_0_0_1"/>
<dbReference type="GeneID" id="8234594"/>
<evidence type="ECO:0000313" key="9">
    <source>
        <dbReference type="Proteomes" id="UP000009046"/>
    </source>
</evidence>
<protein>
    <recommendedName>
        <fullName evidence="2">Leucine-rich repeat-containing protein 51</fullName>
    </recommendedName>
</protein>
<dbReference type="CTD" id="8234594"/>
<keyword evidence="4" id="KW-0433">Leucine-rich repeat</keyword>
<dbReference type="PANTHER" id="PTHR46545:SF1">
    <property type="entry name" value="LEUCINE-RICH REPEAT-CONTAINING PROTEIN 51"/>
    <property type="match status" value="1"/>
</dbReference>